<evidence type="ECO:0000313" key="3">
    <source>
        <dbReference type="Proteomes" id="UP001437256"/>
    </source>
</evidence>
<protein>
    <submittedName>
        <fullName evidence="2">Uncharacterized protein</fullName>
    </submittedName>
</protein>
<dbReference type="EMBL" id="JBBXMP010000271">
    <property type="protein sequence ID" value="KAL0058833.1"/>
    <property type="molecule type" value="Genomic_DNA"/>
</dbReference>
<feature type="region of interest" description="Disordered" evidence="1">
    <location>
        <begin position="247"/>
        <end position="269"/>
    </location>
</feature>
<reference evidence="2 3" key="1">
    <citation type="submission" date="2024-05" db="EMBL/GenBank/DDBJ databases">
        <title>A draft genome resource for the thread blight pathogen Marasmius tenuissimus strain MS-2.</title>
        <authorList>
            <person name="Yulfo-Soto G.E."/>
            <person name="Baruah I.K."/>
            <person name="Amoako-Attah I."/>
            <person name="Bukari Y."/>
            <person name="Meinhardt L.W."/>
            <person name="Bailey B.A."/>
            <person name="Cohen S.P."/>
        </authorList>
    </citation>
    <scope>NUCLEOTIDE SEQUENCE [LARGE SCALE GENOMIC DNA]</scope>
    <source>
        <strain evidence="2 3">MS-2</strain>
    </source>
</reference>
<dbReference type="Proteomes" id="UP001437256">
    <property type="component" value="Unassembled WGS sequence"/>
</dbReference>
<evidence type="ECO:0000256" key="1">
    <source>
        <dbReference type="SAM" id="MobiDB-lite"/>
    </source>
</evidence>
<comment type="caution">
    <text evidence="2">The sequence shown here is derived from an EMBL/GenBank/DDBJ whole genome shotgun (WGS) entry which is preliminary data.</text>
</comment>
<evidence type="ECO:0000313" key="2">
    <source>
        <dbReference type="EMBL" id="KAL0058833.1"/>
    </source>
</evidence>
<name>A0ABR2ZDI5_9AGAR</name>
<feature type="compositionally biased region" description="Polar residues" evidence="1">
    <location>
        <begin position="258"/>
        <end position="269"/>
    </location>
</feature>
<sequence>MKHYGTREVAPVLRMDLSKTENVTITSFILAIINDLYPNSNPSSILVQILDFTFKIANGEIPPFEAEAKAVMEKQIPLIFSNFCGDTTKEDDRHAVFVSACNAALFVLAKVKVDGDLDFPVNDMYLLRHNPTEIKGTRRLGEENMCKPAVINASLAVVKKIFKEERIALPGVKNLHEWAPEPTQKAIPWQHIFSSVEFKSMQKGLLSQLQALMARQYTATTMQGDGQPPPSIDELKQTFDRFHVLASCGGGRSRDEPSANTSSQSGASN</sequence>
<proteinExistence type="predicted"/>
<accession>A0ABR2ZDI5</accession>
<organism evidence="2 3">
    <name type="scientific">Marasmius tenuissimus</name>
    <dbReference type="NCBI Taxonomy" id="585030"/>
    <lineage>
        <taxon>Eukaryota</taxon>
        <taxon>Fungi</taxon>
        <taxon>Dikarya</taxon>
        <taxon>Basidiomycota</taxon>
        <taxon>Agaricomycotina</taxon>
        <taxon>Agaricomycetes</taxon>
        <taxon>Agaricomycetidae</taxon>
        <taxon>Agaricales</taxon>
        <taxon>Marasmiineae</taxon>
        <taxon>Marasmiaceae</taxon>
        <taxon>Marasmius</taxon>
    </lineage>
</organism>
<keyword evidence="3" id="KW-1185">Reference proteome</keyword>
<gene>
    <name evidence="2" type="ORF">AAF712_014460</name>
</gene>